<comment type="caution">
    <text evidence="1">The sequence shown here is derived from an EMBL/GenBank/DDBJ whole genome shotgun (WGS) entry which is preliminary data.</text>
</comment>
<name>A0ABU6HHV2_9RHOB</name>
<keyword evidence="2" id="KW-1185">Reference proteome</keyword>
<dbReference type="PANTHER" id="PTHR41260:SF1">
    <property type="entry name" value="PROTEIN ECSC"/>
    <property type="match status" value="1"/>
</dbReference>
<organism evidence="1 2">
    <name type="scientific">Mesobacterium hydrothermale</name>
    <dbReference type="NCBI Taxonomy" id="3111907"/>
    <lineage>
        <taxon>Bacteria</taxon>
        <taxon>Pseudomonadati</taxon>
        <taxon>Pseudomonadota</taxon>
        <taxon>Alphaproteobacteria</taxon>
        <taxon>Rhodobacterales</taxon>
        <taxon>Roseobacteraceae</taxon>
        <taxon>Mesobacterium</taxon>
    </lineage>
</organism>
<accession>A0ABU6HHV2</accession>
<reference evidence="1 2" key="1">
    <citation type="submission" date="2024-01" db="EMBL/GenBank/DDBJ databases">
        <title>Mesobacterium rodlantinim sp. nov., isolated from shallow sea hydrothermal systems off Kueishantao Island.</title>
        <authorList>
            <person name="Su Z."/>
            <person name="Tang K."/>
        </authorList>
    </citation>
    <scope>NUCLEOTIDE SEQUENCE [LARGE SCALE GENOMIC DNA]</scope>
    <source>
        <strain evidence="1 2">TK19101</strain>
    </source>
</reference>
<proteinExistence type="predicted"/>
<protein>
    <submittedName>
        <fullName evidence="1">EcsC family protein</fullName>
    </submittedName>
</protein>
<dbReference type="EMBL" id="JAYLLH010000016">
    <property type="protein sequence ID" value="MEC3862039.1"/>
    <property type="molecule type" value="Genomic_DNA"/>
</dbReference>
<dbReference type="InterPro" id="IPR024787">
    <property type="entry name" value="EcsC"/>
</dbReference>
<evidence type="ECO:0000313" key="2">
    <source>
        <dbReference type="Proteomes" id="UP001348149"/>
    </source>
</evidence>
<sequence length="268" mass="28379">MARRDTQPAPQVTDLIPRPLDRDEVMETLARRYRRAGNLGVQLLNSLNGPTDALLDRLPPAARVRLEGLTIRGLEAAMTAASGTRGLVKDQKGWVNTATTAAAGLAGGVGGLPTALAELPVTVTLLMRSIQAVAVDYGFDPDDDQTRKDALLVFAAQGPLAGAATNLDLNFLASRATLNGANVLIGIGLVAPKLAAVLGRKLAVQTVPVLGAVTAVATNFAYCDYYQQMAHVVFGLRRLSEETGTPFVVLVDDLRHRTDLPVNHARVS</sequence>
<dbReference type="PANTHER" id="PTHR41260">
    <property type="entry name" value="PROTEIN ECSC"/>
    <property type="match status" value="1"/>
</dbReference>
<evidence type="ECO:0000313" key="1">
    <source>
        <dbReference type="EMBL" id="MEC3862039.1"/>
    </source>
</evidence>
<dbReference type="Proteomes" id="UP001348149">
    <property type="component" value="Unassembled WGS sequence"/>
</dbReference>
<dbReference type="RefSeq" id="WP_326297776.1">
    <property type="nucleotide sequence ID" value="NZ_JAYLLH010000016.1"/>
</dbReference>
<gene>
    <name evidence="1" type="ORF">VK792_12150</name>
</gene>
<dbReference type="Pfam" id="PF12787">
    <property type="entry name" value="EcsC"/>
    <property type="match status" value="1"/>
</dbReference>